<comment type="caution">
    <text evidence="4">The sequence shown here is derived from an EMBL/GenBank/DDBJ whole genome shotgun (WGS) entry which is preliminary data.</text>
</comment>
<dbReference type="PANTHER" id="PTHR46112">
    <property type="entry name" value="AMINOPEPTIDASE"/>
    <property type="match status" value="1"/>
</dbReference>
<dbReference type="FunFam" id="3.90.230.10:FF:000014">
    <property type="entry name" value="Aminopeptidase P family protein"/>
    <property type="match status" value="1"/>
</dbReference>
<feature type="domain" description="Peptidase M24" evidence="2">
    <location>
        <begin position="135"/>
        <end position="341"/>
    </location>
</feature>
<dbReference type="Gene3D" id="3.90.230.10">
    <property type="entry name" value="Creatinase/methionine aminopeptidase superfamily"/>
    <property type="match status" value="1"/>
</dbReference>
<feature type="domain" description="Creatinase N-terminal" evidence="3">
    <location>
        <begin position="4"/>
        <end position="120"/>
    </location>
</feature>
<dbReference type="InterPro" id="IPR036005">
    <property type="entry name" value="Creatinase/aminopeptidase-like"/>
</dbReference>
<name>A0AAE4DN85_9ENTR</name>
<gene>
    <name evidence="4" type="primary">ypdF</name>
    <name evidence="4" type="ORF">O7047_11655</name>
</gene>
<dbReference type="NCBIfam" id="NF007310">
    <property type="entry name" value="PRK09795.1"/>
    <property type="match status" value="1"/>
</dbReference>
<dbReference type="Proteomes" id="UP001248822">
    <property type="component" value="Unassembled WGS sequence"/>
</dbReference>
<dbReference type="Pfam" id="PF00557">
    <property type="entry name" value="Peptidase_M24"/>
    <property type="match status" value="1"/>
</dbReference>
<proteinExistence type="predicted"/>
<evidence type="ECO:0000313" key="4">
    <source>
        <dbReference type="EMBL" id="MDR9890885.1"/>
    </source>
</evidence>
<dbReference type="EMBL" id="JAQGEC010000009">
    <property type="protein sequence ID" value="MDR9890885.1"/>
    <property type="molecule type" value="Genomic_DNA"/>
</dbReference>
<protein>
    <submittedName>
        <fullName evidence="4">Aminopeptidase</fullName>
        <ecNumber evidence="4">3.4.11.-</ecNumber>
    </submittedName>
</protein>
<organism evidence="4 5">
    <name type="scientific">Pseudenterobacter timonensis</name>
    <dbReference type="NCBI Taxonomy" id="1755099"/>
    <lineage>
        <taxon>Bacteria</taxon>
        <taxon>Pseudomonadati</taxon>
        <taxon>Pseudomonadota</taxon>
        <taxon>Gammaproteobacteria</taxon>
        <taxon>Enterobacterales</taxon>
        <taxon>Enterobacteriaceae</taxon>
        <taxon>Pseudenterobacter</taxon>
    </lineage>
</organism>
<reference evidence="4" key="1">
    <citation type="submission" date="2022-12" db="EMBL/GenBank/DDBJ databases">
        <title>NDM-1 containing novel ST 2018 Pseudenterobacter timonensis.</title>
        <authorList>
            <person name="Halder G."/>
            <person name="Mandal S."/>
            <person name="Dutta S."/>
        </authorList>
    </citation>
    <scope>NUCLEOTIDE SEQUENCE</scope>
    <source>
        <strain evidence="4">CNCI147</strain>
    </source>
</reference>
<sequence length="364" mass="39857">MELLTRLRAWLQRERLDGVLISSRQNKLPHLGISTGSGYVLVTGESAHILTDFRYYQEIAARAAGYQMHLLNGDNPLLVVLNRLIAREGIATLGFEGDKVSWQTGCAWRDGLNVRLSACSLDPLRIVKTEEEIARLREACAIADATARHICAWIRPGQSEREVAAELEWFMKQQGADSPAFDTLVLSGPRGALPHGKPSDKIIAAGELITLDFGARCQGYCSDMTRTFLVAGADASPENHPLYVVYQTVLAAQQAALATIRPGVACCEVDRAARDIITRAGYGPHFGHNTGHAVGIDVHEEPRFSPGDTTLLQPNMVLTVEPGIYLEGLGGVRIEDMVRVTPEGTEVLYTMPKTWLLTGEKSWI</sequence>
<keyword evidence="4" id="KW-0031">Aminopeptidase</keyword>
<evidence type="ECO:0000256" key="1">
    <source>
        <dbReference type="ARBA" id="ARBA00022801"/>
    </source>
</evidence>
<dbReference type="InterPro" id="IPR000587">
    <property type="entry name" value="Creatinase_N"/>
</dbReference>
<keyword evidence="4" id="KW-0645">Protease</keyword>
<accession>A0AAE4DN85</accession>
<evidence type="ECO:0000313" key="5">
    <source>
        <dbReference type="Proteomes" id="UP001248822"/>
    </source>
</evidence>
<dbReference type="InterPro" id="IPR050659">
    <property type="entry name" value="Peptidase_M24B"/>
</dbReference>
<dbReference type="Pfam" id="PF01321">
    <property type="entry name" value="Creatinase_N"/>
    <property type="match status" value="1"/>
</dbReference>
<dbReference type="InterPro" id="IPR000994">
    <property type="entry name" value="Pept_M24"/>
</dbReference>
<dbReference type="CDD" id="cd01092">
    <property type="entry name" value="APP-like"/>
    <property type="match status" value="1"/>
</dbReference>
<dbReference type="PANTHER" id="PTHR46112:SF3">
    <property type="entry name" value="AMINOPEPTIDASE YPDF"/>
    <property type="match status" value="1"/>
</dbReference>
<evidence type="ECO:0000259" key="3">
    <source>
        <dbReference type="Pfam" id="PF01321"/>
    </source>
</evidence>
<dbReference type="GO" id="GO:0004177">
    <property type="term" value="F:aminopeptidase activity"/>
    <property type="evidence" value="ECO:0007669"/>
    <property type="project" value="UniProtKB-KW"/>
</dbReference>
<dbReference type="Gene3D" id="3.40.350.10">
    <property type="entry name" value="Creatinase/prolidase N-terminal domain"/>
    <property type="match status" value="1"/>
</dbReference>
<dbReference type="SUPFAM" id="SSF53092">
    <property type="entry name" value="Creatinase/prolidase N-terminal domain"/>
    <property type="match status" value="1"/>
</dbReference>
<dbReference type="EC" id="3.4.11.-" evidence="4"/>
<dbReference type="RefSeq" id="WP_310826328.1">
    <property type="nucleotide sequence ID" value="NZ_JAQGEC010000009.1"/>
</dbReference>
<dbReference type="AlphaFoldDB" id="A0AAE4DN85"/>
<dbReference type="SUPFAM" id="SSF55920">
    <property type="entry name" value="Creatinase/aminopeptidase"/>
    <property type="match status" value="1"/>
</dbReference>
<dbReference type="InterPro" id="IPR029149">
    <property type="entry name" value="Creatin/AminoP/Spt16_N"/>
</dbReference>
<keyword evidence="1 4" id="KW-0378">Hydrolase</keyword>
<evidence type="ECO:0000259" key="2">
    <source>
        <dbReference type="Pfam" id="PF00557"/>
    </source>
</evidence>